<dbReference type="CDD" id="cd04761">
    <property type="entry name" value="HTH_MerR-SF"/>
    <property type="match status" value="1"/>
</dbReference>
<comment type="caution">
    <text evidence="2">The sequence shown here is derived from an EMBL/GenBank/DDBJ whole genome shotgun (WGS) entry which is preliminary data.</text>
</comment>
<dbReference type="Pfam" id="PF00376">
    <property type="entry name" value="MerR"/>
    <property type="match status" value="1"/>
</dbReference>
<dbReference type="InterPro" id="IPR009061">
    <property type="entry name" value="DNA-bd_dom_put_sf"/>
</dbReference>
<organism evidence="2 3">
    <name type="scientific">Candidatus Vogelbacteria bacterium CG10_big_fil_rev_8_21_14_0_10_51_16</name>
    <dbReference type="NCBI Taxonomy" id="1975045"/>
    <lineage>
        <taxon>Bacteria</taxon>
        <taxon>Candidatus Vogeliibacteriota</taxon>
    </lineage>
</organism>
<name>A0A2H0RET8_9BACT</name>
<dbReference type="PROSITE" id="PS50937">
    <property type="entry name" value="HTH_MERR_2"/>
    <property type="match status" value="1"/>
</dbReference>
<evidence type="ECO:0000259" key="1">
    <source>
        <dbReference type="PROSITE" id="PS50937"/>
    </source>
</evidence>
<proteinExistence type="predicted"/>
<dbReference type="EMBL" id="PCYI01000007">
    <property type="protein sequence ID" value="PIR45071.1"/>
    <property type="molecule type" value="Genomic_DNA"/>
</dbReference>
<reference evidence="2 3" key="1">
    <citation type="submission" date="2017-09" db="EMBL/GenBank/DDBJ databases">
        <title>Depth-based differentiation of microbial function through sediment-hosted aquifers and enrichment of novel symbionts in the deep terrestrial subsurface.</title>
        <authorList>
            <person name="Probst A.J."/>
            <person name="Ladd B."/>
            <person name="Jarett J.K."/>
            <person name="Geller-Mcgrath D.E."/>
            <person name="Sieber C.M."/>
            <person name="Emerson J.B."/>
            <person name="Anantharaman K."/>
            <person name="Thomas B.C."/>
            <person name="Malmstrom R."/>
            <person name="Stieglmeier M."/>
            <person name="Klingl A."/>
            <person name="Woyke T."/>
            <person name="Ryan C.M."/>
            <person name="Banfield J.F."/>
        </authorList>
    </citation>
    <scope>NUCLEOTIDE SEQUENCE [LARGE SCALE GENOMIC DNA]</scope>
    <source>
        <strain evidence="2">CG10_big_fil_rev_8_21_14_0_10_51_16</strain>
    </source>
</reference>
<dbReference type="InterPro" id="IPR000551">
    <property type="entry name" value="MerR-type_HTH_dom"/>
</dbReference>
<evidence type="ECO:0000313" key="3">
    <source>
        <dbReference type="Proteomes" id="UP000228767"/>
    </source>
</evidence>
<gene>
    <name evidence="2" type="ORF">COV10_01500</name>
</gene>
<sequence>MLKNHKSTKVGITIKKAAELLDVSVATMRNWDSKGVLKARRGTTNGYRYYDIGKLEHFAEKKNLRRGANTKVKFLP</sequence>
<dbReference type="AlphaFoldDB" id="A0A2H0RET8"/>
<evidence type="ECO:0000313" key="2">
    <source>
        <dbReference type="EMBL" id="PIR45071.1"/>
    </source>
</evidence>
<dbReference type="Gene3D" id="1.10.1660.10">
    <property type="match status" value="1"/>
</dbReference>
<dbReference type="GO" id="GO:0003677">
    <property type="term" value="F:DNA binding"/>
    <property type="evidence" value="ECO:0007669"/>
    <property type="project" value="InterPro"/>
</dbReference>
<accession>A0A2H0RET8</accession>
<protein>
    <recommendedName>
        <fullName evidence="1">HTH merR-type domain-containing protein</fullName>
    </recommendedName>
</protein>
<dbReference type="Proteomes" id="UP000228767">
    <property type="component" value="Unassembled WGS sequence"/>
</dbReference>
<feature type="domain" description="HTH merR-type" evidence="1">
    <location>
        <begin position="11"/>
        <end position="51"/>
    </location>
</feature>
<dbReference type="GO" id="GO:0006355">
    <property type="term" value="P:regulation of DNA-templated transcription"/>
    <property type="evidence" value="ECO:0007669"/>
    <property type="project" value="InterPro"/>
</dbReference>
<dbReference type="SUPFAM" id="SSF46955">
    <property type="entry name" value="Putative DNA-binding domain"/>
    <property type="match status" value="1"/>
</dbReference>